<dbReference type="CDD" id="cd00305">
    <property type="entry name" value="Cu-Zn_Superoxide_Dismutase"/>
    <property type="match status" value="1"/>
</dbReference>
<dbReference type="AlphaFoldDB" id="A0A0G9MV46"/>
<dbReference type="PROSITE" id="PS51257">
    <property type="entry name" value="PROKAR_LIPOPROTEIN"/>
    <property type="match status" value="1"/>
</dbReference>
<accession>A0A0G9MV46</accession>
<proteinExistence type="inferred from homology"/>
<reference evidence="4 5" key="1">
    <citation type="submission" date="2015-04" db="EMBL/GenBank/DDBJ databases">
        <title>The draft genome sequence of Erythrobacter luteus KA37.</title>
        <authorList>
            <person name="Zhuang L."/>
            <person name="Liu Y."/>
            <person name="Shao Z."/>
        </authorList>
    </citation>
    <scope>NUCLEOTIDE SEQUENCE [LARGE SCALE GENOMIC DNA]</scope>
    <source>
        <strain evidence="4 5">KA37</strain>
    </source>
</reference>
<dbReference type="Proteomes" id="UP000053464">
    <property type="component" value="Unassembled WGS sequence"/>
</dbReference>
<dbReference type="SUPFAM" id="SSF49329">
    <property type="entry name" value="Cu,Zn superoxide dismutase-like"/>
    <property type="match status" value="1"/>
</dbReference>
<evidence type="ECO:0000256" key="1">
    <source>
        <dbReference type="ARBA" id="ARBA00010457"/>
    </source>
</evidence>
<sequence length="177" mass="17790">MPHLRKSLLAIPLLAALGACQTVYENAAEQIGSATVMNAQGNAIGTMRMYSLGGEVTMNASFSGLTPGVHGVHLHTTGSCIAPDFTSAGGHLNPGNAEHGIQNPRGAHLGDLPNVTIGADGTGTMSAVVRGTLSGVSNDLFDADGTAIVVHANADDYRTDPTGNAGGRAACGVLSRG</sequence>
<feature type="chain" id="PRO_5002580609" evidence="2">
    <location>
        <begin position="28"/>
        <end position="177"/>
    </location>
</feature>
<organism evidence="4 5">
    <name type="scientific">Aurantiacibacter luteus</name>
    <dbReference type="NCBI Taxonomy" id="1581420"/>
    <lineage>
        <taxon>Bacteria</taxon>
        <taxon>Pseudomonadati</taxon>
        <taxon>Pseudomonadota</taxon>
        <taxon>Alphaproteobacteria</taxon>
        <taxon>Sphingomonadales</taxon>
        <taxon>Erythrobacteraceae</taxon>
        <taxon>Aurantiacibacter</taxon>
    </lineage>
</organism>
<dbReference type="Pfam" id="PF00080">
    <property type="entry name" value="Sod_Cu"/>
    <property type="match status" value="1"/>
</dbReference>
<keyword evidence="5" id="KW-1185">Reference proteome</keyword>
<dbReference type="STRING" id="1581420.AAW00_09540"/>
<dbReference type="OrthoDB" id="5431326at2"/>
<feature type="signal peptide" evidence="2">
    <location>
        <begin position="1"/>
        <end position="27"/>
    </location>
</feature>
<evidence type="ECO:0000259" key="3">
    <source>
        <dbReference type="Pfam" id="PF00080"/>
    </source>
</evidence>
<dbReference type="InterPro" id="IPR001424">
    <property type="entry name" value="SOD_Cu_Zn_dom"/>
</dbReference>
<dbReference type="GO" id="GO:0005507">
    <property type="term" value="F:copper ion binding"/>
    <property type="evidence" value="ECO:0007669"/>
    <property type="project" value="InterPro"/>
</dbReference>
<name>A0A0G9MV46_9SPHN</name>
<gene>
    <name evidence="4" type="ORF">AAW00_09540</name>
</gene>
<dbReference type="InterPro" id="IPR036423">
    <property type="entry name" value="SOD-like_Cu/Zn_dom_sf"/>
</dbReference>
<dbReference type="GO" id="GO:0006801">
    <property type="term" value="P:superoxide metabolic process"/>
    <property type="evidence" value="ECO:0007669"/>
    <property type="project" value="InterPro"/>
</dbReference>
<evidence type="ECO:0000313" key="4">
    <source>
        <dbReference type="EMBL" id="KLE34454.1"/>
    </source>
</evidence>
<dbReference type="PANTHER" id="PTHR10003">
    <property type="entry name" value="SUPEROXIDE DISMUTASE CU-ZN -RELATED"/>
    <property type="match status" value="1"/>
</dbReference>
<evidence type="ECO:0000313" key="5">
    <source>
        <dbReference type="Proteomes" id="UP000053464"/>
    </source>
</evidence>
<dbReference type="Gene3D" id="2.60.40.200">
    <property type="entry name" value="Superoxide dismutase, copper/zinc binding domain"/>
    <property type="match status" value="1"/>
</dbReference>
<comment type="similarity">
    <text evidence="1">Belongs to the Cu-Zn superoxide dismutase family.</text>
</comment>
<dbReference type="RefSeq" id="WP_047004101.1">
    <property type="nucleotide sequence ID" value="NZ_LBHB01000002.1"/>
</dbReference>
<dbReference type="PATRIC" id="fig|1581420.6.peg.1957"/>
<protein>
    <submittedName>
        <fullName evidence="4">Superoxide dismutase</fullName>
    </submittedName>
</protein>
<evidence type="ECO:0000256" key="2">
    <source>
        <dbReference type="SAM" id="SignalP"/>
    </source>
</evidence>
<dbReference type="InterPro" id="IPR024134">
    <property type="entry name" value="SOD_Cu/Zn_/chaperone"/>
</dbReference>
<feature type="domain" description="Superoxide dismutase copper/zinc binding" evidence="3">
    <location>
        <begin position="45"/>
        <end position="173"/>
    </location>
</feature>
<comment type="caution">
    <text evidence="4">The sequence shown here is derived from an EMBL/GenBank/DDBJ whole genome shotgun (WGS) entry which is preliminary data.</text>
</comment>
<dbReference type="EMBL" id="LBHB01000002">
    <property type="protein sequence ID" value="KLE34454.1"/>
    <property type="molecule type" value="Genomic_DNA"/>
</dbReference>
<keyword evidence="2" id="KW-0732">Signal</keyword>